<dbReference type="InterPro" id="IPR006162">
    <property type="entry name" value="Ppantetheine_attach_site"/>
</dbReference>
<dbReference type="EMBL" id="MK043052">
    <property type="protein sequence ID" value="QCC63000.1"/>
    <property type="molecule type" value="Genomic_DNA"/>
</dbReference>
<keyword evidence="3" id="KW-0597">Phosphoprotein</keyword>
<dbReference type="CDD" id="cd05195">
    <property type="entry name" value="enoyl_red"/>
    <property type="match status" value="1"/>
</dbReference>
<keyword evidence="9" id="KW-0012">Acyltransferase</keyword>
<feature type="active site" description="Proton acceptor; for dehydratase activity" evidence="10">
    <location>
        <position position="1062"/>
    </location>
</feature>
<keyword evidence="2" id="KW-0596">Phosphopantetheine</keyword>
<evidence type="ECO:0000259" key="11">
    <source>
        <dbReference type="PROSITE" id="PS50075"/>
    </source>
</evidence>
<dbReference type="SUPFAM" id="SSF52151">
    <property type="entry name" value="FabD/lysophospholipase-like"/>
    <property type="match status" value="1"/>
</dbReference>
<dbReference type="InterPro" id="IPR014030">
    <property type="entry name" value="Ketoacyl_synth_N"/>
</dbReference>
<evidence type="ECO:0000256" key="7">
    <source>
        <dbReference type="ARBA" id="ARBA00023002"/>
    </source>
</evidence>
<dbReference type="InterPro" id="IPR009081">
    <property type="entry name" value="PP-bd_ACP"/>
</dbReference>
<dbReference type="GO" id="GO:0004312">
    <property type="term" value="F:fatty acid synthase activity"/>
    <property type="evidence" value="ECO:0007669"/>
    <property type="project" value="TreeGrafter"/>
</dbReference>
<dbReference type="Gene3D" id="3.40.50.150">
    <property type="entry name" value="Vaccinia Virus protein VP39"/>
    <property type="match status" value="1"/>
</dbReference>
<dbReference type="Pfam" id="PF08242">
    <property type="entry name" value="Methyltransf_12"/>
    <property type="match status" value="1"/>
</dbReference>
<reference evidence="14" key="1">
    <citation type="journal article" date="2019" name="BMC Genomics">
        <title>Genomics-driven discovery of a biosynthetic gene cluster required for the synthesis of BII-Rafflesfungin from the fungus Phoma sp. F3723.</title>
        <authorList>
            <person name="Sinha S."/>
            <person name="Ng C.E."/>
            <person name="Leong C.Y."/>
            <person name="Ng V."/>
            <person name="Goh F."/>
            <person name="Low K.N."/>
            <person name="Chen S."/>
            <person name="Lezhava A."/>
            <person name="Alfatah M."/>
            <person name="Arumugam P."/>
            <person name="Kanagasundaram Y."/>
            <person name="Ng S.B."/>
            <person name="Eisenhaber B."/>
            <person name="Eisenhaber F."/>
        </authorList>
    </citation>
    <scope>NUCLEOTIDE SEQUENCE</scope>
    <source>
        <strain evidence="14">F3723</strain>
    </source>
</reference>
<evidence type="ECO:0000256" key="8">
    <source>
        <dbReference type="ARBA" id="ARBA00023268"/>
    </source>
</evidence>
<dbReference type="Pfam" id="PF21089">
    <property type="entry name" value="PKS_DH_N"/>
    <property type="match status" value="1"/>
</dbReference>
<dbReference type="Pfam" id="PF23297">
    <property type="entry name" value="ACP_SdgA_C"/>
    <property type="match status" value="1"/>
</dbReference>
<evidence type="ECO:0000256" key="4">
    <source>
        <dbReference type="ARBA" id="ARBA00022603"/>
    </source>
</evidence>
<dbReference type="InterPro" id="IPR016039">
    <property type="entry name" value="Thiolase-like"/>
</dbReference>
<feature type="domain" description="PKS/mFAS DH" evidence="13">
    <location>
        <begin position="1030"/>
        <end position="1348"/>
    </location>
</feature>
<dbReference type="Gene3D" id="3.90.180.10">
    <property type="entry name" value="Medium-chain alcohol dehydrogenases, catalytic domain"/>
    <property type="match status" value="1"/>
</dbReference>
<dbReference type="PROSITE" id="PS00012">
    <property type="entry name" value="PHOSPHOPANTETHEINE"/>
    <property type="match status" value="1"/>
</dbReference>
<organism evidence="14">
    <name type="scientific">Phoma sp</name>
    <dbReference type="NCBI Taxonomy" id="1707701"/>
    <lineage>
        <taxon>Eukaryota</taxon>
        <taxon>Fungi</taxon>
        <taxon>Dikarya</taxon>
        <taxon>Ascomycota</taxon>
        <taxon>Pezizomycotina</taxon>
        <taxon>Dothideomycetes</taxon>
        <taxon>Pleosporomycetidae</taxon>
        <taxon>Pleosporales</taxon>
        <taxon>Pleosporineae</taxon>
        <taxon>Didymellaceae</taxon>
        <taxon>Phoma</taxon>
    </lineage>
</organism>
<dbReference type="InterPro" id="IPR049551">
    <property type="entry name" value="PKS_DH_C"/>
</dbReference>
<dbReference type="SUPFAM" id="SSF47336">
    <property type="entry name" value="ACP-like"/>
    <property type="match status" value="1"/>
</dbReference>
<dbReference type="SUPFAM" id="SSF51735">
    <property type="entry name" value="NAD(P)-binding Rossmann-fold domains"/>
    <property type="match status" value="3"/>
</dbReference>
<dbReference type="Pfam" id="PF00698">
    <property type="entry name" value="Acyl_transf_1"/>
    <property type="match status" value="1"/>
</dbReference>
<evidence type="ECO:0000256" key="6">
    <source>
        <dbReference type="ARBA" id="ARBA00022857"/>
    </source>
</evidence>
<dbReference type="Pfam" id="PF14765">
    <property type="entry name" value="PS-DH"/>
    <property type="match status" value="1"/>
</dbReference>
<dbReference type="Gene3D" id="3.40.47.10">
    <property type="match status" value="1"/>
</dbReference>
<dbReference type="Gene3D" id="3.40.366.10">
    <property type="entry name" value="Malonyl-Coenzyme A Acyl Carrier Protein, domain 2"/>
    <property type="match status" value="1"/>
</dbReference>
<dbReference type="InterPro" id="IPR018201">
    <property type="entry name" value="Ketoacyl_synth_AS"/>
</dbReference>
<dbReference type="GO" id="GO:1901336">
    <property type="term" value="P:lactone biosynthetic process"/>
    <property type="evidence" value="ECO:0007669"/>
    <property type="project" value="UniProtKB-ARBA"/>
</dbReference>
<dbReference type="InterPro" id="IPR049552">
    <property type="entry name" value="PKS_DH_N"/>
</dbReference>
<evidence type="ECO:0000256" key="3">
    <source>
        <dbReference type="ARBA" id="ARBA00022553"/>
    </source>
</evidence>
<dbReference type="InterPro" id="IPR016035">
    <property type="entry name" value="Acyl_Trfase/lysoPLipase"/>
</dbReference>
<dbReference type="GO" id="GO:0006633">
    <property type="term" value="P:fatty acid biosynthetic process"/>
    <property type="evidence" value="ECO:0007669"/>
    <property type="project" value="InterPro"/>
</dbReference>
<dbReference type="InterPro" id="IPR001227">
    <property type="entry name" value="Ac_transferase_dom_sf"/>
</dbReference>
<feature type="region of interest" description="N-terminal hotdog fold" evidence="10">
    <location>
        <begin position="1030"/>
        <end position="1170"/>
    </location>
</feature>
<dbReference type="CDD" id="cd02440">
    <property type="entry name" value="AdoMet_MTases"/>
    <property type="match status" value="1"/>
</dbReference>
<evidence type="ECO:0000259" key="12">
    <source>
        <dbReference type="PROSITE" id="PS52004"/>
    </source>
</evidence>
<dbReference type="SMART" id="SM00823">
    <property type="entry name" value="PKS_PP"/>
    <property type="match status" value="1"/>
</dbReference>
<dbReference type="Gene3D" id="3.40.50.720">
    <property type="entry name" value="NAD(P)-binding Rossmann-like Domain"/>
    <property type="match status" value="2"/>
</dbReference>
<name>A0A4D6I9K2_PHOSX</name>
<comment type="pathway">
    <text evidence="1">Secondary metabolite biosynthesis.</text>
</comment>
<dbReference type="InterPro" id="IPR042104">
    <property type="entry name" value="PKS_dehydratase_sf"/>
</dbReference>
<dbReference type="PROSITE" id="PS50075">
    <property type="entry name" value="CARRIER"/>
    <property type="match status" value="1"/>
</dbReference>
<dbReference type="SMART" id="SM00822">
    <property type="entry name" value="PKS_KR"/>
    <property type="match status" value="1"/>
</dbReference>
<dbReference type="InterPro" id="IPR050091">
    <property type="entry name" value="PKS_NRPS_Biosynth_Enz"/>
</dbReference>
<feature type="region of interest" description="C-terminal hotdog fold" evidence="10">
    <location>
        <begin position="1187"/>
        <end position="1348"/>
    </location>
</feature>
<dbReference type="SMART" id="SM00827">
    <property type="entry name" value="PKS_AT"/>
    <property type="match status" value="1"/>
</dbReference>
<dbReference type="InterPro" id="IPR049900">
    <property type="entry name" value="PKS_mFAS_DH"/>
</dbReference>
<dbReference type="Gene3D" id="3.30.70.3290">
    <property type="match status" value="1"/>
</dbReference>
<dbReference type="GO" id="GO:0044550">
    <property type="term" value="P:secondary metabolite biosynthetic process"/>
    <property type="evidence" value="ECO:0007669"/>
    <property type="project" value="UniProtKB-ARBA"/>
</dbReference>
<keyword evidence="6" id="KW-0521">NADP</keyword>
<dbReference type="InterPro" id="IPR036291">
    <property type="entry name" value="NAD(P)-bd_dom_sf"/>
</dbReference>
<keyword evidence="7" id="KW-0560">Oxidoreductase</keyword>
<feature type="domain" description="Carrier" evidence="11">
    <location>
        <begin position="2530"/>
        <end position="2607"/>
    </location>
</feature>
<proteinExistence type="predicted"/>
<dbReference type="InterPro" id="IPR020807">
    <property type="entry name" value="PKS_DH"/>
</dbReference>
<dbReference type="GO" id="GO:0008168">
    <property type="term" value="F:methyltransferase activity"/>
    <property type="evidence" value="ECO:0007669"/>
    <property type="project" value="UniProtKB-KW"/>
</dbReference>
<dbReference type="PANTHER" id="PTHR43775:SF29">
    <property type="entry name" value="ASPERFURANONE POLYKETIDE SYNTHASE AFOG-RELATED"/>
    <property type="match status" value="1"/>
</dbReference>
<dbReference type="InterPro" id="IPR057326">
    <property type="entry name" value="KR_dom"/>
</dbReference>
<evidence type="ECO:0000256" key="2">
    <source>
        <dbReference type="ARBA" id="ARBA00022450"/>
    </source>
</evidence>
<dbReference type="SUPFAM" id="SSF53901">
    <property type="entry name" value="Thiolase-like"/>
    <property type="match status" value="1"/>
</dbReference>
<dbReference type="CDD" id="cd00833">
    <property type="entry name" value="PKS"/>
    <property type="match status" value="1"/>
</dbReference>
<feature type="domain" description="Ketosynthase family 3 (KS3)" evidence="12">
    <location>
        <begin position="7"/>
        <end position="431"/>
    </location>
</feature>
<dbReference type="Pfam" id="PF13602">
    <property type="entry name" value="ADH_zinc_N_2"/>
    <property type="match status" value="1"/>
</dbReference>
<keyword evidence="5" id="KW-0808">Transferase</keyword>
<dbReference type="FunFam" id="3.40.47.10:FF:000019">
    <property type="entry name" value="Polyketide synthase type I"/>
    <property type="match status" value="1"/>
</dbReference>
<protein>
    <submittedName>
        <fullName evidence="14">BII-rafflesfungin polyketide synthase</fullName>
    </submittedName>
</protein>
<dbReference type="Pfam" id="PF08240">
    <property type="entry name" value="ADH_N"/>
    <property type="match status" value="1"/>
</dbReference>
<dbReference type="InterPro" id="IPR020843">
    <property type="entry name" value="ER"/>
</dbReference>
<dbReference type="SMART" id="SM00829">
    <property type="entry name" value="PKS_ER"/>
    <property type="match status" value="1"/>
</dbReference>
<dbReference type="Pfam" id="PF02801">
    <property type="entry name" value="Ketoacyl-synt_C"/>
    <property type="match status" value="1"/>
</dbReference>
<dbReference type="InterPro" id="IPR013968">
    <property type="entry name" value="PKS_KR"/>
</dbReference>
<dbReference type="InterPro" id="IPR020841">
    <property type="entry name" value="PKS_Beta-ketoAc_synthase_dom"/>
</dbReference>
<dbReference type="GO" id="GO:0031177">
    <property type="term" value="F:phosphopantetheine binding"/>
    <property type="evidence" value="ECO:0007669"/>
    <property type="project" value="InterPro"/>
</dbReference>
<dbReference type="InterPro" id="IPR014043">
    <property type="entry name" value="Acyl_transferase_dom"/>
</dbReference>
<dbReference type="Pfam" id="PF08659">
    <property type="entry name" value="KR"/>
    <property type="match status" value="1"/>
</dbReference>
<dbReference type="SUPFAM" id="SSF50129">
    <property type="entry name" value="GroES-like"/>
    <property type="match status" value="1"/>
</dbReference>
<dbReference type="InterPro" id="IPR013217">
    <property type="entry name" value="Methyltransf_12"/>
</dbReference>
<dbReference type="Gene3D" id="1.10.1200.10">
    <property type="entry name" value="ACP-like"/>
    <property type="match status" value="1"/>
</dbReference>
<dbReference type="InterPro" id="IPR011032">
    <property type="entry name" value="GroES-like_sf"/>
</dbReference>
<dbReference type="PANTHER" id="PTHR43775">
    <property type="entry name" value="FATTY ACID SYNTHASE"/>
    <property type="match status" value="1"/>
</dbReference>
<dbReference type="Gene3D" id="3.10.129.110">
    <property type="entry name" value="Polyketide synthase dehydratase"/>
    <property type="match status" value="1"/>
</dbReference>
<evidence type="ECO:0000259" key="13">
    <source>
        <dbReference type="PROSITE" id="PS52019"/>
    </source>
</evidence>
<dbReference type="SMART" id="SM00826">
    <property type="entry name" value="PKS_DH"/>
    <property type="match status" value="1"/>
</dbReference>
<dbReference type="FunFam" id="3.40.50.720:FF:000209">
    <property type="entry name" value="Polyketide synthase Pks12"/>
    <property type="match status" value="1"/>
</dbReference>
<dbReference type="InterPro" id="IPR016036">
    <property type="entry name" value="Malonyl_transacylase_ACP-bd"/>
</dbReference>
<keyword evidence="8" id="KW-0511">Multifunctional enzyme</keyword>
<accession>A0A4D6I9K2</accession>
<dbReference type="Pfam" id="PF16197">
    <property type="entry name" value="KAsynt_C_assoc"/>
    <property type="match status" value="1"/>
</dbReference>
<dbReference type="InterPro" id="IPR032821">
    <property type="entry name" value="PKS_assoc"/>
</dbReference>
<dbReference type="PROSITE" id="PS00606">
    <property type="entry name" value="KS3_1"/>
    <property type="match status" value="1"/>
</dbReference>
<dbReference type="InterPro" id="IPR036736">
    <property type="entry name" value="ACP-like_sf"/>
</dbReference>
<dbReference type="SUPFAM" id="SSF53335">
    <property type="entry name" value="S-adenosyl-L-methionine-dependent methyltransferases"/>
    <property type="match status" value="1"/>
</dbReference>
<dbReference type="Pfam" id="PF00109">
    <property type="entry name" value="ketoacyl-synt"/>
    <property type="match status" value="1"/>
</dbReference>
<dbReference type="PROSITE" id="PS52019">
    <property type="entry name" value="PKS_MFAS_DH"/>
    <property type="match status" value="1"/>
</dbReference>
<dbReference type="InterPro" id="IPR020806">
    <property type="entry name" value="PKS_PP-bd"/>
</dbReference>
<evidence type="ECO:0000256" key="5">
    <source>
        <dbReference type="ARBA" id="ARBA00022679"/>
    </source>
</evidence>
<feature type="active site" description="Proton donor; for dehydratase activity" evidence="10">
    <location>
        <position position="1256"/>
    </location>
</feature>
<dbReference type="GO" id="GO:0016491">
    <property type="term" value="F:oxidoreductase activity"/>
    <property type="evidence" value="ECO:0007669"/>
    <property type="project" value="UniProtKB-KW"/>
</dbReference>
<dbReference type="GO" id="GO:0032259">
    <property type="term" value="P:methylation"/>
    <property type="evidence" value="ECO:0007669"/>
    <property type="project" value="UniProtKB-KW"/>
</dbReference>
<dbReference type="SUPFAM" id="SSF55048">
    <property type="entry name" value="Probable ACP-binding domain of malonyl-CoA ACP transacylase"/>
    <property type="match status" value="1"/>
</dbReference>
<dbReference type="InterPro" id="IPR013154">
    <property type="entry name" value="ADH-like_N"/>
</dbReference>
<dbReference type="InterPro" id="IPR029063">
    <property type="entry name" value="SAM-dependent_MTases_sf"/>
</dbReference>
<dbReference type="PROSITE" id="PS52004">
    <property type="entry name" value="KS3_2"/>
    <property type="match status" value="1"/>
</dbReference>
<evidence type="ECO:0000313" key="14">
    <source>
        <dbReference type="EMBL" id="QCC63000.1"/>
    </source>
</evidence>
<sequence>MAPNMSSEPIAVIGMSCRFPGGASEPSRLWELLASGKSAWSEVPSDRFNMKAFHHRGDPHPSTTNTAGGHFLETDVAAFDCSFFEIKPTEAQAMDPQQRLTLELAYEAFENAGLTLPQLWDSPTGVYVGQWSSDYSEILARDPEYQELYQTIGIGAAITSNRVSYFFNLRGPSFTVDTGCSASLVALHNAVQSLRSGESTMSLVGGVNILLDPQRFTYQSKLKMFSPDGRSFSFDERANGYGRGEGCGCVVLKPLSLAVKDGDRIRAVIRNSALNQDGRTPQGISVPSGEAQEELIRRAYAEVGLIPTETDYVEAHGTGTAVGDPIEAQAIANVLARPRDSSQGPLVMGSVKGNIGHTESAAGIAGLIKSILMLENQAVAPQVNYEKPNPKIPLDSWNLTIPTKFETKPLRRISVNSFGYGGTNAHVIVDRAEEHDLPNADIMDDTIPNGVNVVNGVDAADVNGIEGFNGTRVSNGISAINGVKDISNLRNNPSREDISGVNGVNGFNGSHGCPIVKETSDVSGIKGSSGINGVEGAKNTGIDSQVTSERPRVFILSGSEEKSCHKNADRLVKYLKRTLAGSSVDVNEFLDRLAVTVNKRTIHDYSASVVAYDEEDLIEQLEVLQQTPIAVRPPFKRGARVAYVFGGQGAQYYNMGREMIDDWPVFRESLDRANAHLQTLGCQWDLLTELNHEKAQDSHVDEPEYGQILSTAIQLALVDTLSAIKLQPTSVVGHSSGEIAAAYAVGALSFEDALTVAYHRGRLTSNLISSGVSGGMIAVGASPEVAQTYIEQVGTSDLKIACYNSPTGVTISGGNDGITVISRLFQDADVFNRKLKTQGAAYHSRMMQAIEQEYRLAIAHIQPRPLTGHMVSSLKGKKLPAGSLLDGDYWARNLISPVLFAGALKGMLLGDDHAELQHAPEIGLLLEIGPHAQMQGAVKETLKGLGSSTRIHYVSCLKRKANASENMLRALGDLFALGAPIDFHRANSGFCKRLPFILNDVPPYAFNHEQRHWHHGRISREFTHRQFLPHELLGNLSADVNHTEPKWRRFLRLKELPWLQHHVVQGQVIFPAAGYLAMAIEAMRRFTTSRTETKSRPVVGYSLTNCSFAKALVLRDGDTDTEVCLSLRPETQSAKGSWQDSKEFRIFSTSAGKEWSELCRGSIRAITDDTMLADRLHDAIEVKERSIASIPHHITPNRFYSTARQVGMEWYAPFDNVVDLQGRTDTSVSTNKMPSLQNAAHPFGASTYIIHPGMLDSTLFHGICASLLVEREIKAPVVPVFLEQLNISNAFEVPEGTELRTYALAQDAGSSWSAQVELNERTVISAHGMRIAQLPGNIEVVSSRQLAHSPEWVGHYPTMTRAQIIARCTDLLPAGSSRQRNIALNADVRAHVERAIDHIQADKVAPGYQQSWYTWMKTLLAEEPESPEVVADAREATTADPSVAFQAVKLVGENLVDLLSGTADSISLLTPNDLLGRMYSEERNARCYHQINAYCKILGLHNPSIRILEVGGGTASATLPLLQALSHQGQPIVAQYDFTDLSTAFFPSARERLAQYGHIVNYEAFDLANPPDLQGFELNSYDVVIACNVVHATPNIASSLEHIRQLLRPGGTFILMEITKPEPYYQLVFGSLSGWWSGVEEGRVSSAILSEGDWRQALEKQGFRSDPVIVSDYEDSEGGTISVIFAKTPDDPQQDLSEISLHFASSLPARSSGSSFGKVADLIRQRSGLGVRRTTTGGLDNILDITNTVVVVDPETCEALSGALDDSLFRDFKNCALSCKALLLITRGTTGDTPVPDGALTLGFARSLRLEQPGVRYITLDLDPSIPLDESGERVAHLIGQLLASEPFNFDRTLANADYEFAERNGQLYVNRLFHNEKLEQSIVRSTSRAKPQQTEFLDRSRPLKVELGVAGLLETFRWVDDHEYARSLAPDEIRIECRAASINFRDVLIATGELGGSATMMNDCAGTVMEVGSNMMSRFKVGDRVCSYFAQSYNNYPIVGGDYCARIPDNVSFSLGASLPIVWATTYHSLINVAKLRAGESILIHAAAGAVGQAAVILAQHLGAVVYATCGSEKKRTYLESIGVPQSRIFSSRSTAFGPALRAATGNKGVNVTLNSLAGELFRESLDCLASFGRFIEIGKKDFLDNALMPTKFLLRNITFACVDLVQMLNEDKPFVHNLLNEVVELIASDKLKHQVTLQPYKLGEIEAAFRLISAGKHMGKVVLTVDPGDMVQALPESPALPQLSPEATYVLAGGFGGLGIRLIRWLGTRGARTIVTLSRSGDKSPAAKACIKEMKSLGIKVLAKCCDIASKEALKVVVQELQSTDRAGPIRGVINAAMALEDSLFDQMTYQQWAGALAPKVAGTRNLHEVLPADMDFFVVLSSIAGISGHTAQANYTAACTFQDAFMHYRRNKGQSGFAIDVGVVGDAGFVSEAPTVFSTMQRQGFSAISVVELLAALDHVLAGSESSCQATVGLVPESGVSMADWLGQRRIAHLVQDSDLGGAGLVNGSSNGSEDLDQIKHAKTAEEAIEAVRNALLGELSKLTVTPIDRILPHRTLDSYGVDSLVAVELRNWIVVMLTADVSLLLIRESRSIEELIRLIAGKSKLVPAKLQEAVATLV</sequence>
<evidence type="ECO:0000256" key="1">
    <source>
        <dbReference type="ARBA" id="ARBA00005179"/>
    </source>
</evidence>
<dbReference type="GO" id="GO:0004315">
    <property type="term" value="F:3-oxoacyl-[acyl-carrier-protein] synthase activity"/>
    <property type="evidence" value="ECO:0007669"/>
    <property type="project" value="InterPro"/>
</dbReference>
<evidence type="ECO:0000256" key="10">
    <source>
        <dbReference type="PROSITE-ProRule" id="PRU01363"/>
    </source>
</evidence>
<keyword evidence="4" id="KW-0489">Methyltransferase</keyword>
<evidence type="ECO:0000256" key="9">
    <source>
        <dbReference type="ARBA" id="ARBA00023315"/>
    </source>
</evidence>
<dbReference type="SMART" id="SM00825">
    <property type="entry name" value="PKS_KS"/>
    <property type="match status" value="1"/>
</dbReference>
<dbReference type="InterPro" id="IPR014031">
    <property type="entry name" value="Ketoacyl_synth_C"/>
</dbReference>